<dbReference type="Gene3D" id="3.90.1150.170">
    <property type="match status" value="1"/>
</dbReference>
<evidence type="ECO:0000256" key="2">
    <source>
        <dbReference type="ARBA" id="ARBA00009533"/>
    </source>
</evidence>
<dbReference type="Proteomes" id="UP001362100">
    <property type="component" value="Unassembled WGS sequence"/>
</dbReference>
<dbReference type="CDD" id="cd06450">
    <property type="entry name" value="DOPA_deC_like"/>
    <property type="match status" value="1"/>
</dbReference>
<dbReference type="PANTHER" id="PTHR45677:SF8">
    <property type="entry name" value="CYSTEINE SULFINIC ACID DECARBOXYLASE"/>
    <property type="match status" value="1"/>
</dbReference>
<keyword evidence="4 6" id="KW-0663">Pyridoxal phosphate</keyword>
<dbReference type="PRINTS" id="PR00800">
    <property type="entry name" value="YHDCRBOXLASE"/>
</dbReference>
<comment type="caution">
    <text evidence="7">The sequence shown here is derived from an EMBL/GenBank/DDBJ whole genome shotgun (WGS) entry which is preliminary data.</text>
</comment>
<keyword evidence="7" id="KW-0808">Transferase</keyword>
<keyword evidence="3" id="KW-0210">Decarboxylase</keyword>
<dbReference type="InterPro" id="IPR015421">
    <property type="entry name" value="PyrdxlP-dep_Trfase_major"/>
</dbReference>
<dbReference type="RefSeq" id="WP_007892993.1">
    <property type="nucleotide sequence ID" value="NZ_JACAWY010000002.1"/>
</dbReference>
<dbReference type="InterPro" id="IPR015424">
    <property type="entry name" value="PyrdxlP-dep_Trfase"/>
</dbReference>
<name>A0ABU8PYL9_9GAMM</name>
<dbReference type="EMBL" id="JBBGZW010000002">
    <property type="protein sequence ID" value="MEJ5047602.1"/>
    <property type="molecule type" value="Genomic_DNA"/>
</dbReference>
<protein>
    <submittedName>
        <fullName evidence="7">Aspartate aminotransferase family protein</fullName>
    </submittedName>
</protein>
<dbReference type="InterPro" id="IPR002129">
    <property type="entry name" value="PyrdxlP-dep_de-COase"/>
</dbReference>
<evidence type="ECO:0000256" key="3">
    <source>
        <dbReference type="ARBA" id="ARBA00022793"/>
    </source>
</evidence>
<dbReference type="Pfam" id="PF00282">
    <property type="entry name" value="Pyridoxal_deC"/>
    <property type="match status" value="1"/>
</dbReference>
<keyword evidence="7" id="KW-0032">Aminotransferase</keyword>
<evidence type="ECO:0000256" key="4">
    <source>
        <dbReference type="ARBA" id="ARBA00022898"/>
    </source>
</evidence>
<sequence length="488" mass="53576">MSEVNPILAASASSIEAYQQAIAQSSAAVVQWLQQPEMYQGKTVAELRERITLDFNPNGLGNQAAIERAIEYFLKDSLSVHHPQCVAHLHCPSLVVSQAAEVLINATNQSMDSWDQSPSATIIEIKLIEWLRAQVGYPAGDAGVFTSGGTQSNLMGLMLARDAFYQRQGHSVQQHGITGDLRKIKVLCSENAHFSVQKNMALLGHGYQSVVQVKSDQFARMDVLDLKAKLAQADANGEQILAIVATAGTTDAGAIDPLREIAGIAAEHNIWVHVDAAWGGALLLSEKYRDYLDGLELVDSVTLDFHKQYFQTISCGAFLLKDERHYELMRYQAAYLNSEFDEEAGVPNLVSKSLQTTRRFDALKLWMGLEALGQKQYAAIIDHGVTLAQEVAKFVTSEPRLELVMQPQLASVLFRYRPEQLTDTAQIALFNQRIGDALLDSGRANVGVTENQGVTCLKLTLLNPTVTLEDVKVLLALVEKTANQLLNA</sequence>
<evidence type="ECO:0000256" key="6">
    <source>
        <dbReference type="RuleBase" id="RU000382"/>
    </source>
</evidence>
<evidence type="ECO:0000313" key="7">
    <source>
        <dbReference type="EMBL" id="MEJ5047602.1"/>
    </source>
</evidence>
<dbReference type="SUPFAM" id="SSF53383">
    <property type="entry name" value="PLP-dependent transferases"/>
    <property type="match status" value="1"/>
</dbReference>
<proteinExistence type="inferred from homology"/>
<dbReference type="Gene3D" id="3.40.640.10">
    <property type="entry name" value="Type I PLP-dependent aspartate aminotransferase-like (Major domain)"/>
    <property type="match status" value="1"/>
</dbReference>
<comment type="cofactor">
    <cofactor evidence="1 6">
        <name>pyridoxal 5'-phosphate</name>
        <dbReference type="ChEBI" id="CHEBI:597326"/>
    </cofactor>
</comment>
<dbReference type="GO" id="GO:0008483">
    <property type="term" value="F:transaminase activity"/>
    <property type="evidence" value="ECO:0007669"/>
    <property type="project" value="UniProtKB-KW"/>
</dbReference>
<dbReference type="InterPro" id="IPR010977">
    <property type="entry name" value="Aromatic_deC"/>
</dbReference>
<evidence type="ECO:0000256" key="1">
    <source>
        <dbReference type="ARBA" id="ARBA00001933"/>
    </source>
</evidence>
<comment type="similarity">
    <text evidence="2 6">Belongs to the group II decarboxylase family.</text>
</comment>
<gene>
    <name evidence="7" type="ORF">WH298_20660</name>
</gene>
<accession>A0ABU8PYL9</accession>
<dbReference type="PANTHER" id="PTHR45677">
    <property type="entry name" value="GLUTAMATE DECARBOXYLASE-RELATED"/>
    <property type="match status" value="1"/>
</dbReference>
<evidence type="ECO:0000256" key="5">
    <source>
        <dbReference type="ARBA" id="ARBA00023239"/>
    </source>
</evidence>
<evidence type="ECO:0000313" key="8">
    <source>
        <dbReference type="Proteomes" id="UP001362100"/>
    </source>
</evidence>
<keyword evidence="8" id="KW-1185">Reference proteome</keyword>
<organism evidence="7 8">
    <name type="scientific">Pantoea nemavictus</name>
    <dbReference type="NCBI Taxonomy" id="2726955"/>
    <lineage>
        <taxon>Bacteria</taxon>
        <taxon>Pseudomonadati</taxon>
        <taxon>Pseudomonadota</taxon>
        <taxon>Gammaproteobacteria</taxon>
        <taxon>Enterobacterales</taxon>
        <taxon>Erwiniaceae</taxon>
        <taxon>Pantoea</taxon>
    </lineage>
</organism>
<reference evidence="7 8" key="1">
    <citation type="submission" date="2023-12" db="EMBL/GenBank/DDBJ databases">
        <title>Gut-associated functions are favored during microbiome assembly across C. elegans life.</title>
        <authorList>
            <person name="Zimmermann J."/>
        </authorList>
    </citation>
    <scope>NUCLEOTIDE SEQUENCE [LARGE SCALE GENOMIC DNA]</scope>
    <source>
        <strain evidence="7 8">BIGb0393</strain>
    </source>
</reference>
<keyword evidence="5 6" id="KW-0456">Lyase</keyword>